<keyword evidence="4" id="KW-1185">Reference proteome</keyword>
<evidence type="ECO:0000256" key="1">
    <source>
        <dbReference type="SAM" id="MobiDB-lite"/>
    </source>
</evidence>
<evidence type="ECO:0000256" key="2">
    <source>
        <dbReference type="SAM" id="Phobius"/>
    </source>
</evidence>
<keyword evidence="2" id="KW-0472">Membrane</keyword>
<reference evidence="3 4" key="1">
    <citation type="journal article" date="2019" name="Int. J. Syst. Evol. Microbiol.">
        <title>The Global Catalogue of Microorganisms (GCM) 10K type strain sequencing project: providing services to taxonomists for standard genome sequencing and annotation.</title>
        <authorList>
            <consortium name="The Broad Institute Genomics Platform"/>
            <consortium name="The Broad Institute Genome Sequencing Center for Infectious Disease"/>
            <person name="Wu L."/>
            <person name="Ma J."/>
        </authorList>
    </citation>
    <scope>NUCLEOTIDE SEQUENCE [LARGE SCALE GENOMIC DNA]</scope>
    <source>
        <strain evidence="3 4">JCM 15591</strain>
    </source>
</reference>
<feature type="region of interest" description="Disordered" evidence="1">
    <location>
        <begin position="74"/>
        <end position="124"/>
    </location>
</feature>
<accession>A0ABN2KZT7</accession>
<keyword evidence="2" id="KW-0812">Transmembrane</keyword>
<feature type="compositionally biased region" description="Low complexity" evidence="1">
    <location>
        <begin position="77"/>
        <end position="108"/>
    </location>
</feature>
<feature type="transmembrane region" description="Helical" evidence="2">
    <location>
        <begin position="44"/>
        <end position="65"/>
    </location>
</feature>
<dbReference type="EMBL" id="BAAAPN010000058">
    <property type="protein sequence ID" value="GAA1768472.1"/>
    <property type="molecule type" value="Genomic_DNA"/>
</dbReference>
<comment type="caution">
    <text evidence="3">The sequence shown here is derived from an EMBL/GenBank/DDBJ whole genome shotgun (WGS) entry which is preliminary data.</text>
</comment>
<protein>
    <submittedName>
        <fullName evidence="3">Uncharacterized protein</fullName>
    </submittedName>
</protein>
<evidence type="ECO:0000313" key="4">
    <source>
        <dbReference type="Proteomes" id="UP001501475"/>
    </source>
</evidence>
<dbReference type="RefSeq" id="WP_344067516.1">
    <property type="nucleotide sequence ID" value="NZ_BAAAPN010000058.1"/>
</dbReference>
<keyword evidence="2" id="KW-1133">Transmembrane helix</keyword>
<gene>
    <name evidence="3" type="ORF">GCM10009810_28870</name>
</gene>
<proteinExistence type="predicted"/>
<sequence>MTTDFETKIKAMLEDAADSAPDFTGLPVDLSATPVRPARRARGWVPLTLAAAASVAAVSVGGVWLSGRGEGNHTAITAPTTSSTTSVGTSSTPSSAGNGPSGSSTPGTGAPGTGTSGPGTSEGTAMSCAALLRFEGRDYMLLGEARRIPAAAPTAGQGVLPECNDGIEVPKQTVPVMTVAGASSGDLLLANGFVWTSSRSYSLPAGADALLEPITCTGPAEVTDVTLRSSDGIPGADGVASPPFTLEAEATPGHGLSMPGLSAARFSVKVTSTTDLPVDPGALDQAMFSATPVTMQLQCAKTEFVARSVAIR</sequence>
<evidence type="ECO:0000313" key="3">
    <source>
        <dbReference type="EMBL" id="GAA1768472.1"/>
    </source>
</evidence>
<name>A0ABN2KZT7_9MICO</name>
<dbReference type="Proteomes" id="UP001501475">
    <property type="component" value="Unassembled WGS sequence"/>
</dbReference>
<organism evidence="3 4">
    <name type="scientific">Nostocoides vanveenii</name>
    <dbReference type="NCBI Taxonomy" id="330835"/>
    <lineage>
        <taxon>Bacteria</taxon>
        <taxon>Bacillati</taxon>
        <taxon>Actinomycetota</taxon>
        <taxon>Actinomycetes</taxon>
        <taxon>Micrococcales</taxon>
        <taxon>Intrasporangiaceae</taxon>
        <taxon>Nostocoides</taxon>
    </lineage>
</organism>